<feature type="non-terminal residue" evidence="1">
    <location>
        <position position="195"/>
    </location>
</feature>
<reference evidence="2" key="2">
    <citation type="journal article" date="2018" name="BMC Genomics">
        <title>Genomic insights into host adaptation between the wheat stripe rust pathogen (Puccinia striiformis f. sp. tritici) and the barley stripe rust pathogen (Puccinia striiformis f. sp. hordei).</title>
        <authorList>
            <person name="Xia C."/>
            <person name="Wang M."/>
            <person name="Yin C."/>
            <person name="Cornejo O.E."/>
            <person name="Hulbert S.H."/>
            <person name="Chen X."/>
        </authorList>
    </citation>
    <scope>NUCLEOTIDE SEQUENCE [LARGE SCALE GENOMIC DNA]</scope>
    <source>
        <strain evidence="2">93TX-2</strain>
    </source>
</reference>
<comment type="caution">
    <text evidence="1">The sequence shown here is derived from an EMBL/GenBank/DDBJ whole genome shotgun (WGS) entry which is preliminary data.</text>
</comment>
<gene>
    <name evidence="1" type="ORF">PSHT_11719</name>
</gene>
<accession>A0A2S4V1D4</accession>
<protein>
    <submittedName>
        <fullName evidence="1">Uncharacterized protein</fullName>
    </submittedName>
</protein>
<sequence>MKWEQSQPPLSLENNHKPKVIDMENFTVSQASNVTSGSNKHSWVWTHLKESKDGKHVIFQLPVKTGKICGLELNRTLHGHLLKINCLADPKLTKKKTKVNHMDLKEWSHSGTCKPKAQLNGETLKSARVYMIAKCALSNCAELIIPRTCLPPQQRCYPFNQYYVWTDPNYTAFMAVTAHFIDNKLEMQNLNLAVS</sequence>
<reference evidence="2" key="3">
    <citation type="journal article" date="2018" name="Mol. Plant Microbe Interact.">
        <title>Genome sequence resources for the wheat stripe rust pathogen (Puccinia striiformis f. sp. tritici) and the barley stripe rust pathogen (Puccinia striiformis f. sp. hordei).</title>
        <authorList>
            <person name="Xia C."/>
            <person name="Wang M."/>
            <person name="Yin C."/>
            <person name="Cornejo O.E."/>
            <person name="Hulbert S.H."/>
            <person name="Chen X."/>
        </authorList>
    </citation>
    <scope>NUCLEOTIDE SEQUENCE [LARGE SCALE GENOMIC DNA]</scope>
    <source>
        <strain evidence="2">93TX-2</strain>
    </source>
</reference>
<dbReference type="OrthoDB" id="10618333at2759"/>
<reference evidence="1 2" key="1">
    <citation type="submission" date="2017-12" db="EMBL/GenBank/DDBJ databases">
        <title>Gene loss provides genomic basis for host adaptation in cereal stripe rust fungi.</title>
        <authorList>
            <person name="Xia C."/>
        </authorList>
    </citation>
    <scope>NUCLEOTIDE SEQUENCE [LARGE SCALE GENOMIC DNA]</scope>
    <source>
        <strain evidence="1 2">93TX-2</strain>
    </source>
</reference>
<keyword evidence="2" id="KW-1185">Reference proteome</keyword>
<dbReference type="Proteomes" id="UP000238274">
    <property type="component" value="Unassembled WGS sequence"/>
</dbReference>
<organism evidence="1 2">
    <name type="scientific">Puccinia striiformis</name>
    <dbReference type="NCBI Taxonomy" id="27350"/>
    <lineage>
        <taxon>Eukaryota</taxon>
        <taxon>Fungi</taxon>
        <taxon>Dikarya</taxon>
        <taxon>Basidiomycota</taxon>
        <taxon>Pucciniomycotina</taxon>
        <taxon>Pucciniomycetes</taxon>
        <taxon>Pucciniales</taxon>
        <taxon>Pucciniaceae</taxon>
        <taxon>Puccinia</taxon>
    </lineage>
</organism>
<dbReference type="VEuPathDB" id="FungiDB:PSHT_11719"/>
<proteinExistence type="predicted"/>
<evidence type="ECO:0000313" key="1">
    <source>
        <dbReference type="EMBL" id="POW03311.1"/>
    </source>
</evidence>
<name>A0A2S4V1D4_9BASI</name>
<dbReference type="AlphaFoldDB" id="A0A2S4V1D4"/>
<evidence type="ECO:0000313" key="2">
    <source>
        <dbReference type="Proteomes" id="UP000238274"/>
    </source>
</evidence>
<dbReference type="VEuPathDB" id="FungiDB:PSTT_02039"/>
<dbReference type="EMBL" id="PKSM01000200">
    <property type="protein sequence ID" value="POW03311.1"/>
    <property type="molecule type" value="Genomic_DNA"/>
</dbReference>